<proteinExistence type="predicted"/>
<evidence type="ECO:0000256" key="4">
    <source>
        <dbReference type="PROSITE-ProRule" id="PRU00175"/>
    </source>
</evidence>
<keyword evidence="3" id="KW-0862">Zinc</keyword>
<organism evidence="8 9">
    <name type="scientific">Colocasia esculenta</name>
    <name type="common">Wild taro</name>
    <name type="synonym">Arum esculentum</name>
    <dbReference type="NCBI Taxonomy" id="4460"/>
    <lineage>
        <taxon>Eukaryota</taxon>
        <taxon>Viridiplantae</taxon>
        <taxon>Streptophyta</taxon>
        <taxon>Embryophyta</taxon>
        <taxon>Tracheophyta</taxon>
        <taxon>Spermatophyta</taxon>
        <taxon>Magnoliopsida</taxon>
        <taxon>Liliopsida</taxon>
        <taxon>Araceae</taxon>
        <taxon>Aroideae</taxon>
        <taxon>Colocasieae</taxon>
        <taxon>Colocasia</taxon>
    </lineage>
</organism>
<gene>
    <name evidence="8" type="ORF">Taro_029081</name>
</gene>
<dbReference type="PROSITE" id="PS00518">
    <property type="entry name" value="ZF_RING_1"/>
    <property type="match status" value="1"/>
</dbReference>
<dbReference type="InterPro" id="IPR013083">
    <property type="entry name" value="Znf_RING/FYVE/PHD"/>
</dbReference>
<dbReference type="SUPFAM" id="SSF57850">
    <property type="entry name" value="RING/U-box"/>
    <property type="match status" value="1"/>
</dbReference>
<evidence type="ECO:0000256" key="3">
    <source>
        <dbReference type="ARBA" id="ARBA00022833"/>
    </source>
</evidence>
<evidence type="ECO:0000256" key="5">
    <source>
        <dbReference type="SAM" id="MobiDB-lite"/>
    </source>
</evidence>
<dbReference type="OrthoDB" id="6105938at2759"/>
<protein>
    <recommendedName>
        <fullName evidence="7">RING-type domain-containing protein</fullName>
    </recommendedName>
</protein>
<keyword evidence="1" id="KW-0479">Metal-binding</keyword>
<keyword evidence="9" id="KW-1185">Reference proteome</keyword>
<dbReference type="GO" id="GO:0033768">
    <property type="term" value="C:SUMO-targeted ubiquitin ligase complex"/>
    <property type="evidence" value="ECO:0007669"/>
    <property type="project" value="TreeGrafter"/>
</dbReference>
<reference evidence="8" key="1">
    <citation type="submission" date="2017-07" db="EMBL/GenBank/DDBJ databases">
        <title>Taro Niue Genome Assembly and Annotation.</title>
        <authorList>
            <person name="Atibalentja N."/>
            <person name="Keating K."/>
            <person name="Fields C.J."/>
        </authorList>
    </citation>
    <scope>NUCLEOTIDE SEQUENCE</scope>
    <source>
        <strain evidence="8">Niue_2</strain>
        <tissue evidence="8">Leaf</tissue>
    </source>
</reference>
<evidence type="ECO:0000256" key="1">
    <source>
        <dbReference type="ARBA" id="ARBA00022723"/>
    </source>
</evidence>
<dbReference type="GO" id="GO:0032183">
    <property type="term" value="F:SUMO binding"/>
    <property type="evidence" value="ECO:0007669"/>
    <property type="project" value="TreeGrafter"/>
</dbReference>
<evidence type="ECO:0000313" key="9">
    <source>
        <dbReference type="Proteomes" id="UP000652761"/>
    </source>
</evidence>
<dbReference type="InterPro" id="IPR017907">
    <property type="entry name" value="Znf_RING_CS"/>
</dbReference>
<dbReference type="InterPro" id="IPR001841">
    <property type="entry name" value="Znf_RING"/>
</dbReference>
<comment type="caution">
    <text evidence="8">The sequence shown here is derived from an EMBL/GenBank/DDBJ whole genome shotgun (WGS) entry which is preliminary data.</text>
</comment>
<feature type="chain" id="PRO_5032391208" description="RING-type domain-containing protein" evidence="6">
    <location>
        <begin position="28"/>
        <end position="303"/>
    </location>
</feature>
<evidence type="ECO:0000256" key="6">
    <source>
        <dbReference type="SAM" id="SignalP"/>
    </source>
</evidence>
<dbReference type="GO" id="GO:0006511">
    <property type="term" value="P:ubiquitin-dependent protein catabolic process"/>
    <property type="evidence" value="ECO:0007669"/>
    <property type="project" value="TreeGrafter"/>
</dbReference>
<evidence type="ECO:0000259" key="7">
    <source>
        <dbReference type="PROSITE" id="PS50089"/>
    </source>
</evidence>
<feature type="domain" description="RING-type" evidence="7">
    <location>
        <begin position="247"/>
        <end position="285"/>
    </location>
</feature>
<dbReference type="Pfam" id="PF13923">
    <property type="entry name" value="zf-C3HC4_2"/>
    <property type="match status" value="1"/>
</dbReference>
<dbReference type="PROSITE" id="PS50089">
    <property type="entry name" value="ZF_RING_2"/>
    <property type="match status" value="1"/>
</dbReference>
<dbReference type="SMART" id="SM00184">
    <property type="entry name" value="RING"/>
    <property type="match status" value="1"/>
</dbReference>
<dbReference type="GO" id="GO:0008270">
    <property type="term" value="F:zinc ion binding"/>
    <property type="evidence" value="ECO:0007669"/>
    <property type="project" value="UniProtKB-KW"/>
</dbReference>
<dbReference type="PANTHER" id="PTHR47094">
    <property type="entry name" value="ELFLESS, ISOFORM B"/>
    <property type="match status" value="1"/>
</dbReference>
<feature type="region of interest" description="Disordered" evidence="5">
    <location>
        <begin position="30"/>
        <end position="67"/>
    </location>
</feature>
<feature type="signal peptide" evidence="6">
    <location>
        <begin position="1"/>
        <end position="27"/>
    </location>
</feature>
<name>A0A843VTT0_COLES</name>
<feature type="non-terminal residue" evidence="8">
    <location>
        <position position="303"/>
    </location>
</feature>
<keyword evidence="6" id="KW-0732">Signal</keyword>
<dbReference type="GO" id="GO:0061630">
    <property type="term" value="F:ubiquitin protein ligase activity"/>
    <property type="evidence" value="ECO:0007669"/>
    <property type="project" value="InterPro"/>
</dbReference>
<dbReference type="PANTHER" id="PTHR47094:SF17">
    <property type="entry name" value="E3 UBIQUITIN-PROTEIN LIGASE COMPLEX SLX8-RFP SUBUNIT SLX8-LIKE ISOFORM X1"/>
    <property type="match status" value="1"/>
</dbReference>
<evidence type="ECO:0000313" key="8">
    <source>
        <dbReference type="EMBL" id="MQL96404.1"/>
    </source>
</evidence>
<accession>A0A843VTT0</accession>
<dbReference type="InterPro" id="IPR049627">
    <property type="entry name" value="SLX8"/>
</dbReference>
<dbReference type="EMBL" id="NMUH01001915">
    <property type="protein sequence ID" value="MQL96404.1"/>
    <property type="molecule type" value="Genomic_DNA"/>
</dbReference>
<dbReference type="Gene3D" id="3.30.40.10">
    <property type="entry name" value="Zinc/RING finger domain, C3HC4 (zinc finger)"/>
    <property type="match status" value="1"/>
</dbReference>
<sequence>VLNVKLPYHNIITAITLLLLLYSRSSSSQTPHLASPSPNPGPGRSPSALIDLRKETPPSDRVTSSCKSGRSARRSFIWGFLWVHARRLVVLGFDCGADLGWGWGLKVGGTVRTMNRSRWNRDMVEDLELRLAPSTASKGGMLANNCLRGYPSTIITIDDDDEDDDAVQVRMFFPRSNSWAPPLTEEDLELRLGLGAHCRNAGSSYGRTKVCEDGIRDPHARKCSKNKIGQTSSSHGANQGVEIKLRCAICMDTMKEETSTICGHIFCKPCITNAVLVQRKCPACRTKLSIQNIHRIYLPGSTS</sequence>
<dbReference type="GO" id="GO:0140082">
    <property type="term" value="F:SUMO-ubiquitin ligase activity"/>
    <property type="evidence" value="ECO:0007669"/>
    <property type="project" value="TreeGrafter"/>
</dbReference>
<dbReference type="AlphaFoldDB" id="A0A843VTT0"/>
<evidence type="ECO:0000256" key="2">
    <source>
        <dbReference type="ARBA" id="ARBA00022771"/>
    </source>
</evidence>
<keyword evidence="2 4" id="KW-0863">Zinc-finger</keyword>
<dbReference type="Proteomes" id="UP000652761">
    <property type="component" value="Unassembled WGS sequence"/>
</dbReference>